<name>Q2CG75_OCEGH</name>
<dbReference type="eggNOG" id="COG3914">
    <property type="taxonomic scope" value="Bacteria"/>
</dbReference>
<dbReference type="InterPro" id="IPR029063">
    <property type="entry name" value="SAM-dependent_MTases_sf"/>
</dbReference>
<sequence length="204" mass="22794">MSETESQAPTAPERPALTLPEAEAAWLREAYEAAGVILEYGSGGSTVMAAEMDGKTVTSVENDPAWADMMEAWFAANPPASLPRIARVDVGEVKEWGKPANNARHFAYPGYALGVWGGKAFVQPDLVLIDGRFRVGCLLACVFRSRRPVQVMFDDYVDRPEYHVVEDYAEKVEVRGRMARFEVTPRRIRNHELLRVAQLLQLKN</sequence>
<dbReference type="HOGENOM" id="CLU_108867_0_0_5"/>
<comment type="caution">
    <text evidence="1">The sequence shown here is derived from an EMBL/GenBank/DDBJ whole genome shotgun (WGS) entry which is preliminary data.</text>
</comment>
<dbReference type="SUPFAM" id="SSF53335">
    <property type="entry name" value="S-adenosyl-L-methionine-dependent methyltransferases"/>
    <property type="match status" value="1"/>
</dbReference>
<organism evidence="1 2">
    <name type="scientific">Oceanicola granulosus (strain ATCC BAA-861 / DSM 15982 / KCTC 12143 / HTCC2516)</name>
    <dbReference type="NCBI Taxonomy" id="314256"/>
    <lineage>
        <taxon>Bacteria</taxon>
        <taxon>Pseudomonadati</taxon>
        <taxon>Pseudomonadota</taxon>
        <taxon>Alphaproteobacteria</taxon>
        <taxon>Rhodobacterales</taxon>
        <taxon>Roseobacteraceae</taxon>
        <taxon>Oceanicola</taxon>
    </lineage>
</organism>
<dbReference type="Proteomes" id="UP000003635">
    <property type="component" value="Unassembled WGS sequence"/>
</dbReference>
<dbReference type="STRING" id="314256.OG2516_03680"/>
<proteinExistence type="predicted"/>
<reference evidence="1 2" key="1">
    <citation type="journal article" date="2010" name="J. Bacteriol.">
        <title>Genome sequences of Oceanicola granulosus HTCC2516(T) and Oceanicola batsensis HTCC2597(TDelta).</title>
        <authorList>
            <person name="Thrash J.C."/>
            <person name="Cho J.C."/>
            <person name="Vergin K.L."/>
            <person name="Giovannoni S.J."/>
        </authorList>
    </citation>
    <scope>NUCLEOTIDE SEQUENCE [LARGE SCALE GENOMIC DNA]</scope>
    <source>
        <strain evidence="2">ATCC BAA-861 / DSM 15982 / KCTC 12143 / HTCC2516</strain>
    </source>
</reference>
<dbReference type="Gene3D" id="3.40.50.150">
    <property type="entry name" value="Vaccinia Virus protein VP39"/>
    <property type="match status" value="1"/>
</dbReference>
<protein>
    <submittedName>
        <fullName evidence="1">Uncharacterized protein</fullName>
    </submittedName>
</protein>
<dbReference type="EMBL" id="AAOT01000010">
    <property type="protein sequence ID" value="EAR51654.1"/>
    <property type="molecule type" value="Genomic_DNA"/>
</dbReference>
<dbReference type="OrthoDB" id="7445868at2"/>
<gene>
    <name evidence="1" type="ORF">OG2516_03680</name>
</gene>
<accession>Q2CG75</accession>
<evidence type="ECO:0000313" key="1">
    <source>
        <dbReference type="EMBL" id="EAR51654.1"/>
    </source>
</evidence>
<dbReference type="AlphaFoldDB" id="Q2CG75"/>
<evidence type="ECO:0000313" key="2">
    <source>
        <dbReference type="Proteomes" id="UP000003635"/>
    </source>
</evidence>
<keyword evidence="2" id="KW-1185">Reference proteome</keyword>
<dbReference type="RefSeq" id="WP_007254286.1">
    <property type="nucleotide sequence ID" value="NZ_CH724107.1"/>
</dbReference>